<keyword evidence="5" id="KW-1185">Reference proteome</keyword>
<gene>
    <name evidence="4" type="ORF">SOIL9_84520</name>
</gene>
<evidence type="ECO:0000256" key="3">
    <source>
        <dbReference type="SAM" id="SignalP"/>
    </source>
</evidence>
<dbReference type="InterPro" id="IPR029062">
    <property type="entry name" value="Class_I_gatase-like"/>
</dbReference>
<keyword evidence="3" id="KW-0732">Signal</keyword>
<dbReference type="SUPFAM" id="SSF52317">
    <property type="entry name" value="Class I glutamine amidotransferase-like"/>
    <property type="match status" value="1"/>
</dbReference>
<dbReference type="KEGG" id="gms:SOIL9_84520"/>
<accession>A0A6P2DI39</accession>
<dbReference type="EMBL" id="LR593886">
    <property type="protein sequence ID" value="VTR99633.1"/>
    <property type="molecule type" value="Genomic_DNA"/>
</dbReference>
<dbReference type="AlphaFoldDB" id="A0A6P2DI39"/>
<dbReference type="RefSeq" id="WP_162671934.1">
    <property type="nucleotide sequence ID" value="NZ_LR593886.1"/>
</dbReference>
<reference evidence="4 5" key="1">
    <citation type="submission" date="2019-05" db="EMBL/GenBank/DDBJ databases">
        <authorList>
            <consortium name="Science for Life Laboratories"/>
        </authorList>
    </citation>
    <scope>NUCLEOTIDE SEQUENCE [LARGE SCALE GENOMIC DNA]</scope>
    <source>
        <strain evidence="4">Soil9</strain>
    </source>
</reference>
<feature type="region of interest" description="Disordered" evidence="1">
    <location>
        <begin position="372"/>
        <end position="392"/>
    </location>
</feature>
<feature type="chain" id="PRO_5026815259" evidence="3">
    <location>
        <begin position="27"/>
        <end position="792"/>
    </location>
</feature>
<feature type="transmembrane region" description="Helical" evidence="2">
    <location>
        <begin position="413"/>
        <end position="434"/>
    </location>
</feature>
<protein>
    <submittedName>
        <fullName evidence="4">Uncharacterized protein</fullName>
    </submittedName>
</protein>
<dbReference type="Proteomes" id="UP000464178">
    <property type="component" value="Chromosome"/>
</dbReference>
<keyword evidence="2" id="KW-0812">Transmembrane</keyword>
<keyword evidence="2" id="KW-0472">Membrane</keyword>
<evidence type="ECO:0000313" key="4">
    <source>
        <dbReference type="EMBL" id="VTR99633.1"/>
    </source>
</evidence>
<organism evidence="4 5">
    <name type="scientific">Gemmata massiliana</name>
    <dbReference type="NCBI Taxonomy" id="1210884"/>
    <lineage>
        <taxon>Bacteria</taxon>
        <taxon>Pseudomonadati</taxon>
        <taxon>Planctomycetota</taxon>
        <taxon>Planctomycetia</taxon>
        <taxon>Gemmatales</taxon>
        <taxon>Gemmataceae</taxon>
        <taxon>Gemmata</taxon>
    </lineage>
</organism>
<dbReference type="Gene3D" id="3.40.50.880">
    <property type="match status" value="1"/>
</dbReference>
<name>A0A6P2DI39_9BACT</name>
<feature type="signal peptide" evidence="3">
    <location>
        <begin position="1"/>
        <end position="26"/>
    </location>
</feature>
<evidence type="ECO:0000313" key="5">
    <source>
        <dbReference type="Proteomes" id="UP000464178"/>
    </source>
</evidence>
<keyword evidence="2" id="KW-1133">Transmembrane helix</keyword>
<sequence length="792" mass="84747">MPTAATIGRILAVAFTFLLIPAPAGAKDSVKITGASVGLPTGRDDAHVTKFGAWAPVHVQLETLREVTEPAELVIESPDADEVTTTFAVPLNLATDRTAIGYVRPGGAASEVTITVRAVKGGALSEPFRVRVRPREPLQYVVLALGGTPAGFELPKPAGAGAETPPLRAGRVELTHIASVAQLPDRWYGYEGADLAVLNTGTAPDFLKQLFGDDSPAPNKQKREALIEWVRRGGRLVISAGSNAALAAQLPALKSLLPFAVKPDAPTRQVDIAGLVWSAGSGQANTASAALTGRGTRFAMANLVPQPDRTARVLIPPPSQSTEERQPIVAQAAFGLGRVTVIGFDLDRAPFAEFSARPDFWDFVLRECGANRASSGGDGKPRPPGVVTEEEDSATVAMRAHNDTFDGVPVVSFGWVALLIVLYILLIGPVEYYVLKRFLGRLELTWITFPIIVLTVSVLTYVSASAVKGRDLKINKIDVVDVDAPSNRIYGTTWFTIFSPRIDSYTVGVTPGSGWGTDEQPKGTAVECIGAPRSGRAGITRRKYAVEPTGLENVPIQIWSTKAFSANWSSPLDIPVSQAPTGQTHRRLEANLVHPPGDRAKVLGSFEHNLPLPELTECVAFYAGQAYPLPGEVIVRGAPVRLVLDQGTPATQWLQKNAGLDALLARDPAYAQRPVQKNVQRQPLQQTALGGPLPLMGMLFHEGALKNDEGVIAGNASLRRLDQSWRLAPDNRDEVIVVGRVAPPLGSAEDVLTGPNAPAKLWLKGLPSSGERRPVPGTARQETWVRFYIPVK</sequence>
<evidence type="ECO:0000256" key="1">
    <source>
        <dbReference type="SAM" id="MobiDB-lite"/>
    </source>
</evidence>
<evidence type="ECO:0000256" key="2">
    <source>
        <dbReference type="SAM" id="Phobius"/>
    </source>
</evidence>
<feature type="transmembrane region" description="Helical" evidence="2">
    <location>
        <begin position="446"/>
        <end position="467"/>
    </location>
</feature>
<proteinExistence type="predicted"/>